<evidence type="ECO:0000313" key="1">
    <source>
        <dbReference type="EMBL" id="KAK2145047.1"/>
    </source>
</evidence>
<keyword evidence="4" id="KW-1185">Reference proteome</keyword>
<proteinExistence type="predicted"/>
<name>A0AAD9J1X3_RIDPI</name>
<reference evidence="1" key="1">
    <citation type="journal article" date="2023" name="Mol. Biol. Evol.">
        <title>Third-Generation Sequencing Reveals the Adaptive Role of the Epigenome in Three Deep-Sea Polychaetes.</title>
        <authorList>
            <person name="Perez M."/>
            <person name="Aroh O."/>
            <person name="Sun Y."/>
            <person name="Lan Y."/>
            <person name="Juniper S.K."/>
            <person name="Young C.R."/>
            <person name="Angers B."/>
            <person name="Qian P.Y."/>
        </authorList>
    </citation>
    <scope>NUCLEOTIDE SEQUENCE</scope>
    <source>
        <strain evidence="1">R07B-5</strain>
    </source>
</reference>
<comment type="caution">
    <text evidence="1">The sequence shown here is derived from an EMBL/GenBank/DDBJ whole genome shotgun (WGS) entry which is preliminary data.</text>
</comment>
<dbReference type="EMBL" id="JAODUO010004034">
    <property type="protein sequence ID" value="KAK2145047.1"/>
    <property type="molecule type" value="Genomic_DNA"/>
</dbReference>
<gene>
    <name evidence="2" type="ORF">NP493_4049g00019</name>
    <name evidence="1" type="ORF">NP493_4049g00023</name>
    <name evidence="3" type="ORF">NP493_568g00024</name>
</gene>
<evidence type="ECO:0000313" key="3">
    <source>
        <dbReference type="EMBL" id="KAK2177992.1"/>
    </source>
</evidence>
<dbReference type="AlphaFoldDB" id="A0AAD9J1X3"/>
<dbReference type="EMBL" id="JAODUO010004034">
    <property type="protein sequence ID" value="KAK2145050.1"/>
    <property type="molecule type" value="Genomic_DNA"/>
</dbReference>
<dbReference type="Proteomes" id="UP001209878">
    <property type="component" value="Unassembled WGS sequence"/>
</dbReference>
<organism evidence="1 4">
    <name type="scientific">Ridgeia piscesae</name>
    <name type="common">Tubeworm</name>
    <dbReference type="NCBI Taxonomy" id="27915"/>
    <lineage>
        <taxon>Eukaryota</taxon>
        <taxon>Metazoa</taxon>
        <taxon>Spiralia</taxon>
        <taxon>Lophotrochozoa</taxon>
        <taxon>Annelida</taxon>
        <taxon>Polychaeta</taxon>
        <taxon>Sedentaria</taxon>
        <taxon>Canalipalpata</taxon>
        <taxon>Sabellida</taxon>
        <taxon>Siboglinidae</taxon>
        <taxon>Ridgeia</taxon>
    </lineage>
</organism>
<protein>
    <submittedName>
        <fullName evidence="1">Uncharacterized protein</fullName>
    </submittedName>
</protein>
<evidence type="ECO:0000313" key="4">
    <source>
        <dbReference type="Proteomes" id="UP001209878"/>
    </source>
</evidence>
<evidence type="ECO:0000313" key="2">
    <source>
        <dbReference type="EMBL" id="KAK2145050.1"/>
    </source>
</evidence>
<accession>A0AAD9J1X3</accession>
<dbReference type="EMBL" id="JAODUO010000567">
    <property type="protein sequence ID" value="KAK2177992.1"/>
    <property type="molecule type" value="Genomic_DNA"/>
</dbReference>
<sequence>MWTYNGHISHSVQSQTLASTCYSLSAHAKLSVKNKYSEVVSVYLTCRSSGWLPREVHTKWPSFKEDVHAFMHACGTAIS</sequence>